<keyword evidence="3" id="KW-1185">Reference proteome</keyword>
<evidence type="ECO:0000313" key="3">
    <source>
        <dbReference type="Proteomes" id="UP000017081"/>
    </source>
</evidence>
<evidence type="ECO:0008006" key="4">
    <source>
        <dbReference type="Google" id="ProtNLM"/>
    </source>
</evidence>
<proteinExistence type="predicted"/>
<dbReference type="EMBL" id="AXZF01000047">
    <property type="protein sequence ID" value="ERT68781.1"/>
    <property type="molecule type" value="Genomic_DNA"/>
</dbReference>
<comment type="caution">
    <text evidence="2">The sequence shown here is derived from an EMBL/GenBank/DDBJ whole genome shotgun (WGS) entry which is preliminary data.</text>
</comment>
<dbReference type="eggNOG" id="COG1811">
    <property type="taxonomic scope" value="Bacteria"/>
</dbReference>
<sequence length="232" mass="24661">MLGVIVNTLAVIIGSFVGLIFKSKISEKFTSSIMIGIGLCTLSIGISGTLKGENPLVLIGSIILGVIIGEGIDLNEKIQNIGEYFERKVKKNENSKVSVTQGFVTGSLLFCIGAMTIVGSLNAGLTGDNQMLFTKSFLDLISSIMLAATLGIGVLFSSIFVFLFQGLLVVLAQYLEPILTQNTISEITSVGSLLIIALGLNIIGITKIKVANYLPAILIVPILTFFIRIIGF</sequence>
<dbReference type="PANTHER" id="PTHR36111:SF2">
    <property type="entry name" value="INNER MEMBRANE PROTEIN"/>
    <property type="match status" value="1"/>
</dbReference>
<name>U7VBB4_9FUSO</name>
<feature type="transmembrane region" description="Helical" evidence="1">
    <location>
        <begin position="184"/>
        <end position="204"/>
    </location>
</feature>
<protein>
    <recommendedName>
        <fullName evidence="4">DUF554 domain-containing protein</fullName>
    </recommendedName>
</protein>
<keyword evidence="1" id="KW-0812">Transmembrane</keyword>
<dbReference type="Proteomes" id="UP000017081">
    <property type="component" value="Unassembled WGS sequence"/>
</dbReference>
<feature type="transmembrane region" description="Helical" evidence="1">
    <location>
        <begin position="97"/>
        <end position="121"/>
    </location>
</feature>
<dbReference type="RefSeq" id="WP_023050851.1">
    <property type="nucleotide sequence ID" value="NZ_CP173065.2"/>
</dbReference>
<evidence type="ECO:0000313" key="2">
    <source>
        <dbReference type="EMBL" id="ERT68781.1"/>
    </source>
</evidence>
<accession>U7VBB4</accession>
<feature type="transmembrane region" description="Helical" evidence="1">
    <location>
        <begin position="210"/>
        <end position="230"/>
    </location>
</feature>
<evidence type="ECO:0000256" key="1">
    <source>
        <dbReference type="SAM" id="Phobius"/>
    </source>
</evidence>
<keyword evidence="1" id="KW-0472">Membrane</keyword>
<keyword evidence="1" id="KW-1133">Transmembrane helix</keyword>
<dbReference type="HOGENOM" id="CLU_091659_0_0_0"/>
<dbReference type="PANTHER" id="PTHR36111">
    <property type="entry name" value="INNER MEMBRANE PROTEIN-RELATED"/>
    <property type="match status" value="1"/>
</dbReference>
<dbReference type="STRING" id="1319815.HMPREF0202_01313"/>
<feature type="transmembrane region" description="Helical" evidence="1">
    <location>
        <begin position="6"/>
        <end position="21"/>
    </location>
</feature>
<dbReference type="InterPro" id="IPR007563">
    <property type="entry name" value="DUF554"/>
</dbReference>
<dbReference type="AlphaFoldDB" id="U7VBB4"/>
<organism evidence="2 3">
    <name type="scientific">Cetobacterium somerae ATCC BAA-474</name>
    <dbReference type="NCBI Taxonomy" id="1319815"/>
    <lineage>
        <taxon>Bacteria</taxon>
        <taxon>Fusobacteriati</taxon>
        <taxon>Fusobacteriota</taxon>
        <taxon>Fusobacteriia</taxon>
        <taxon>Fusobacteriales</taxon>
        <taxon>Fusobacteriaceae</taxon>
        <taxon>Cetobacterium</taxon>
    </lineage>
</organism>
<dbReference type="Pfam" id="PF04474">
    <property type="entry name" value="DUF554"/>
    <property type="match status" value="1"/>
</dbReference>
<gene>
    <name evidence="2" type="ORF">HMPREF0202_01313</name>
</gene>
<reference evidence="2 3" key="1">
    <citation type="submission" date="2013-08" db="EMBL/GenBank/DDBJ databases">
        <authorList>
            <person name="Weinstock G."/>
            <person name="Sodergren E."/>
            <person name="Wylie T."/>
            <person name="Fulton L."/>
            <person name="Fulton R."/>
            <person name="Fronick C."/>
            <person name="O'Laughlin M."/>
            <person name="Godfrey J."/>
            <person name="Miner T."/>
            <person name="Herter B."/>
            <person name="Appelbaum E."/>
            <person name="Cordes M."/>
            <person name="Lek S."/>
            <person name="Wollam A."/>
            <person name="Pepin K.H."/>
            <person name="Palsikar V.B."/>
            <person name="Mitreva M."/>
            <person name="Wilson R.K."/>
        </authorList>
    </citation>
    <scope>NUCLEOTIDE SEQUENCE [LARGE SCALE GENOMIC DNA]</scope>
    <source>
        <strain evidence="2 3">ATCC BAA-474</strain>
    </source>
</reference>
<feature type="transmembrane region" description="Helical" evidence="1">
    <location>
        <begin position="141"/>
        <end position="172"/>
    </location>
</feature>
<feature type="transmembrane region" description="Helical" evidence="1">
    <location>
        <begin position="33"/>
        <end position="50"/>
    </location>
</feature>